<accession>A0A9P4P105</accession>
<dbReference type="InterPro" id="IPR057931">
    <property type="entry name" value="RHH_ERCC6L2"/>
</dbReference>
<dbReference type="InterPro" id="IPR001650">
    <property type="entry name" value="Helicase_C-like"/>
</dbReference>
<dbReference type="SMART" id="SM00490">
    <property type="entry name" value="HELICc"/>
    <property type="match status" value="1"/>
</dbReference>
<sequence>MNVDEYINHVNNASETEVDDPEDKSQIDRLDSRSDTVTWGGESESKPHKKRKHHEEGIRVDWSDNDDPEAAYIAFKNHKSRQRKIAVAETKRVKAQATSRASKGKRPVSSMVGRRTLRKPKDDSKAKQKQKEEDDCNLEDQLDDEHLPDYLRDRKEKIERRREHLGLAGLRLPPNYDEISFSDDERGANILEKPVLRGKPDKPYEDIVLETSAGIIPAPIAQWLWDYQVEGVQFLHNLFVHNKGGILGDDMGLGKTIQVIAFLTAAFGKTGDERDRKRMRKVRRAGSDRWYPRALIICPKTLIDNWRSELDVWGWWETATYQGNVAEKQSALDAAKSGHLEIMLTTYDTYRNNKSAINTVEWDCVVADEVHKVKGRNSEITQAMIDINTLCRIGLTGTAIQNNYEELYTLLNWANPGRLGSLATWKHSISNPLRLGQAHDASSYQLGTGRRTADKLVNVLLPKFFLRRTKALIAHQLPKKTDRVVFCPLTVTQAEAYQNYIDSDIVEYIRTSTELCDCNSSKKRGWCCYTEIPGVGKWQNYVFPAIMNLTLLANHVALLIPNKNDDIEKRSKKVETLQLAFPQDWKDLSRNTEDLLNSSNSEFCGKWKVLQKLLRFWHANGDKVLVFSRSKQLLRMLDKLFTRTTSYNVSYLDGDLSGPDRTKAVNDFNSNSTQFVFLISTKAGGVGLNITSANKVVIFDPDWNPSYDLQAQDRAYRIGQERDVEVFRLVSAGTIEERIYARQIYKQQQANIGYTASSERRYFSGVQDDKDKKGEIFGLSNLFNYHADGQTLLKEIVNKTNVAESKMGVMITNIDTSQVEDDDPLIGDKEDAAMVQLAGLIEKGFDAEKFEKRSRPKKLDPIQAIFASAGVEYTHENSEVIGTSKTEEKLSRKAAENTNTIDGTNKPVFEPSQDQSFGSDGIQYRYRPPEQVRMRQFFTMAQTFGFTDVTHFALIVEGWTQEQRRTVLDRFYRIRREKLQDEESARGGSSGDYVTVAKDGGSKPTDQEITAKLDDVKEELEESDDEL</sequence>
<dbReference type="PANTHER" id="PTHR45629:SF7">
    <property type="entry name" value="DNA EXCISION REPAIR PROTEIN ERCC-6-RELATED"/>
    <property type="match status" value="1"/>
</dbReference>
<evidence type="ECO:0000256" key="1">
    <source>
        <dbReference type="ARBA" id="ARBA00004123"/>
    </source>
</evidence>
<evidence type="ECO:0000256" key="5">
    <source>
        <dbReference type="ARBA" id="ARBA00023242"/>
    </source>
</evidence>
<proteinExistence type="predicted"/>
<dbReference type="GO" id="GO:0016787">
    <property type="term" value="F:hydrolase activity"/>
    <property type="evidence" value="ECO:0007669"/>
    <property type="project" value="UniProtKB-KW"/>
</dbReference>
<dbReference type="PROSITE" id="PS51192">
    <property type="entry name" value="HELICASE_ATP_BIND_1"/>
    <property type="match status" value="1"/>
</dbReference>
<feature type="compositionally biased region" description="Basic and acidic residues" evidence="6">
    <location>
        <begin position="1005"/>
        <end position="1015"/>
    </location>
</feature>
<keyword evidence="2" id="KW-0547">Nucleotide-binding</keyword>
<name>A0A9P4P105_9PEZI</name>
<dbReference type="InterPro" id="IPR027417">
    <property type="entry name" value="P-loop_NTPase"/>
</dbReference>
<dbReference type="Pfam" id="PF00271">
    <property type="entry name" value="Helicase_C"/>
    <property type="match status" value="1"/>
</dbReference>
<dbReference type="Gene3D" id="3.40.50.10810">
    <property type="entry name" value="Tandem AAA-ATPase domain"/>
    <property type="match status" value="1"/>
</dbReference>
<dbReference type="SMART" id="SM00487">
    <property type="entry name" value="DEXDc"/>
    <property type="match status" value="1"/>
</dbReference>
<dbReference type="Pfam" id="PF00176">
    <property type="entry name" value="SNF2-rel_dom"/>
    <property type="match status" value="1"/>
</dbReference>
<evidence type="ECO:0000256" key="6">
    <source>
        <dbReference type="SAM" id="MobiDB-lite"/>
    </source>
</evidence>
<dbReference type="PANTHER" id="PTHR45629">
    <property type="entry name" value="SNF2/RAD54 FAMILY MEMBER"/>
    <property type="match status" value="1"/>
</dbReference>
<reference evidence="9" key="1">
    <citation type="journal article" date="2020" name="Stud. Mycol.">
        <title>101 Dothideomycetes genomes: a test case for predicting lifestyles and emergence of pathogens.</title>
        <authorList>
            <person name="Haridas S."/>
            <person name="Albert R."/>
            <person name="Binder M."/>
            <person name="Bloem J."/>
            <person name="Labutti K."/>
            <person name="Salamov A."/>
            <person name="Andreopoulos B."/>
            <person name="Baker S."/>
            <person name="Barry K."/>
            <person name="Bills G."/>
            <person name="Bluhm B."/>
            <person name="Cannon C."/>
            <person name="Castanera R."/>
            <person name="Culley D."/>
            <person name="Daum C."/>
            <person name="Ezra D."/>
            <person name="Gonzalez J."/>
            <person name="Henrissat B."/>
            <person name="Kuo A."/>
            <person name="Liang C."/>
            <person name="Lipzen A."/>
            <person name="Lutzoni F."/>
            <person name="Magnuson J."/>
            <person name="Mondo S."/>
            <person name="Nolan M."/>
            <person name="Ohm R."/>
            <person name="Pangilinan J."/>
            <person name="Park H.-J."/>
            <person name="Ramirez L."/>
            <person name="Alfaro M."/>
            <person name="Sun H."/>
            <person name="Tritt A."/>
            <person name="Yoshinaga Y."/>
            <person name="Zwiers L.-H."/>
            <person name="Turgeon B."/>
            <person name="Goodwin S."/>
            <person name="Spatafora J."/>
            <person name="Crous P."/>
            <person name="Grigoriev I."/>
        </authorList>
    </citation>
    <scope>NUCLEOTIDE SEQUENCE</scope>
    <source>
        <strain evidence="9">CBS 130266</strain>
    </source>
</reference>
<dbReference type="InterPro" id="IPR014001">
    <property type="entry name" value="Helicase_ATP-bd"/>
</dbReference>
<comment type="subcellular location">
    <subcellularLocation>
        <location evidence="1">Nucleus</location>
    </subcellularLocation>
</comment>
<evidence type="ECO:0000313" key="9">
    <source>
        <dbReference type="EMBL" id="KAF2434838.1"/>
    </source>
</evidence>
<dbReference type="Proteomes" id="UP000800235">
    <property type="component" value="Unassembled WGS sequence"/>
</dbReference>
<feature type="compositionally biased region" description="Basic and acidic residues" evidence="6">
    <location>
        <begin position="23"/>
        <end position="34"/>
    </location>
</feature>
<evidence type="ECO:0000259" key="8">
    <source>
        <dbReference type="PROSITE" id="PS51194"/>
    </source>
</evidence>
<dbReference type="EMBL" id="MU007015">
    <property type="protein sequence ID" value="KAF2434838.1"/>
    <property type="molecule type" value="Genomic_DNA"/>
</dbReference>
<dbReference type="InterPro" id="IPR050496">
    <property type="entry name" value="SNF2_RAD54_helicase_repair"/>
</dbReference>
<dbReference type="Gene3D" id="3.40.50.300">
    <property type="entry name" value="P-loop containing nucleotide triphosphate hydrolases"/>
    <property type="match status" value="1"/>
</dbReference>
<dbReference type="GO" id="GO:0005634">
    <property type="term" value="C:nucleus"/>
    <property type="evidence" value="ECO:0007669"/>
    <property type="project" value="UniProtKB-SubCell"/>
</dbReference>
<feature type="domain" description="Helicase C-terminal" evidence="8">
    <location>
        <begin position="609"/>
        <end position="763"/>
    </location>
</feature>
<dbReference type="SUPFAM" id="SSF52540">
    <property type="entry name" value="P-loop containing nucleoside triphosphate hydrolases"/>
    <property type="match status" value="2"/>
</dbReference>
<gene>
    <name evidence="9" type="ORF">EJ08DRAFT_435267</name>
</gene>
<feature type="region of interest" description="Disordered" evidence="6">
    <location>
        <begin position="981"/>
        <end position="1027"/>
    </location>
</feature>
<dbReference type="InterPro" id="IPR038718">
    <property type="entry name" value="SNF2-like_sf"/>
</dbReference>
<evidence type="ECO:0008006" key="11">
    <source>
        <dbReference type="Google" id="ProtNLM"/>
    </source>
</evidence>
<evidence type="ECO:0000256" key="2">
    <source>
        <dbReference type="ARBA" id="ARBA00022741"/>
    </source>
</evidence>
<feature type="compositionally biased region" description="Basic and acidic residues" evidence="6">
    <location>
        <begin position="119"/>
        <end position="132"/>
    </location>
</feature>
<feature type="region of interest" description="Disordered" evidence="6">
    <location>
        <begin position="899"/>
        <end position="920"/>
    </location>
</feature>
<dbReference type="Pfam" id="PF14773">
    <property type="entry name" value="VIGSSK"/>
    <property type="match status" value="1"/>
</dbReference>
<keyword evidence="5" id="KW-0539">Nucleus</keyword>
<dbReference type="InterPro" id="IPR029256">
    <property type="entry name" value="Heliccase-ass-bd"/>
</dbReference>
<dbReference type="PROSITE" id="PS51194">
    <property type="entry name" value="HELICASE_CTER"/>
    <property type="match status" value="1"/>
</dbReference>
<evidence type="ECO:0000256" key="3">
    <source>
        <dbReference type="ARBA" id="ARBA00022801"/>
    </source>
</evidence>
<keyword evidence="3" id="KW-0378">Hydrolase</keyword>
<protein>
    <recommendedName>
        <fullName evidence="11">DNA excision repair protein</fullName>
    </recommendedName>
</protein>
<feature type="region of interest" description="Disordered" evidence="6">
    <location>
        <begin position="1"/>
        <end position="141"/>
    </location>
</feature>
<dbReference type="Pfam" id="PF25806">
    <property type="entry name" value="RHH_ERCC6L2"/>
    <property type="match status" value="1"/>
</dbReference>
<feature type="compositionally biased region" description="Acidic residues" evidence="6">
    <location>
        <begin position="1016"/>
        <end position="1027"/>
    </location>
</feature>
<comment type="caution">
    <text evidence="9">The sequence shown here is derived from an EMBL/GenBank/DDBJ whole genome shotgun (WGS) entry which is preliminary data.</text>
</comment>
<dbReference type="InterPro" id="IPR049730">
    <property type="entry name" value="SNF2/RAD54-like_C"/>
</dbReference>
<dbReference type="GO" id="GO:0005524">
    <property type="term" value="F:ATP binding"/>
    <property type="evidence" value="ECO:0007669"/>
    <property type="project" value="InterPro"/>
</dbReference>
<dbReference type="AlphaFoldDB" id="A0A9P4P105"/>
<evidence type="ECO:0000313" key="10">
    <source>
        <dbReference type="Proteomes" id="UP000800235"/>
    </source>
</evidence>
<evidence type="ECO:0000256" key="4">
    <source>
        <dbReference type="ARBA" id="ARBA00022840"/>
    </source>
</evidence>
<dbReference type="CDD" id="cd18793">
    <property type="entry name" value="SF2_C_SNF"/>
    <property type="match status" value="1"/>
</dbReference>
<feature type="domain" description="Helicase ATP-binding" evidence="7">
    <location>
        <begin position="236"/>
        <end position="417"/>
    </location>
</feature>
<keyword evidence="4" id="KW-0067">ATP-binding</keyword>
<organism evidence="9 10">
    <name type="scientific">Tothia fuscella</name>
    <dbReference type="NCBI Taxonomy" id="1048955"/>
    <lineage>
        <taxon>Eukaryota</taxon>
        <taxon>Fungi</taxon>
        <taxon>Dikarya</taxon>
        <taxon>Ascomycota</taxon>
        <taxon>Pezizomycotina</taxon>
        <taxon>Dothideomycetes</taxon>
        <taxon>Pleosporomycetidae</taxon>
        <taxon>Venturiales</taxon>
        <taxon>Cylindrosympodiaceae</taxon>
        <taxon>Tothia</taxon>
    </lineage>
</organism>
<dbReference type="InterPro" id="IPR000330">
    <property type="entry name" value="SNF2_N"/>
</dbReference>
<dbReference type="FunFam" id="3.40.50.10810:FF:000019">
    <property type="entry name" value="DNA excision repair protein ERCC-6-like 2 isoform X1"/>
    <property type="match status" value="1"/>
</dbReference>
<dbReference type="OrthoDB" id="413460at2759"/>
<evidence type="ECO:0000259" key="7">
    <source>
        <dbReference type="PROSITE" id="PS51192"/>
    </source>
</evidence>
<keyword evidence="10" id="KW-1185">Reference proteome</keyword>